<dbReference type="Proteomes" id="UP000246991">
    <property type="component" value="Unassembled WGS sequence"/>
</dbReference>
<proteinExistence type="predicted"/>
<name>A0A317SUR2_9PEZI</name>
<reference evidence="1 2" key="1">
    <citation type="submission" date="2018-03" db="EMBL/GenBank/DDBJ databases">
        <title>Genomes of Pezizomycetes fungi and the evolution of truffles.</title>
        <authorList>
            <person name="Murat C."/>
            <person name="Payen T."/>
            <person name="Noel B."/>
            <person name="Kuo A."/>
            <person name="Martin F.M."/>
        </authorList>
    </citation>
    <scope>NUCLEOTIDE SEQUENCE [LARGE SCALE GENOMIC DNA]</scope>
    <source>
        <strain evidence="1">091103-1</strain>
    </source>
</reference>
<sequence>MSGGDATLVIEFDGGKTETIDVKHQHENDIARAVIDLTKAEPVPTSEEDAEIVAQYELYKVRMEEQQAINKQRRVERRVERRAEKNAIGGTGRPA</sequence>
<dbReference type="STRING" id="42249.A0A317SUR2"/>
<protein>
    <submittedName>
        <fullName evidence="1">Uncharacterized protein</fullName>
    </submittedName>
</protein>
<evidence type="ECO:0000313" key="2">
    <source>
        <dbReference type="Proteomes" id="UP000246991"/>
    </source>
</evidence>
<keyword evidence="2" id="KW-1185">Reference proteome</keyword>
<gene>
    <name evidence="1" type="ORF">C7212DRAFT_314627</name>
</gene>
<dbReference type="AlphaFoldDB" id="A0A317SUR2"/>
<dbReference type="EMBL" id="PYWC01000021">
    <property type="protein sequence ID" value="PWW77540.1"/>
    <property type="molecule type" value="Genomic_DNA"/>
</dbReference>
<dbReference type="OrthoDB" id="1696305at2759"/>
<accession>A0A317SUR2</accession>
<evidence type="ECO:0000313" key="1">
    <source>
        <dbReference type="EMBL" id="PWW77540.1"/>
    </source>
</evidence>
<comment type="caution">
    <text evidence="1">The sequence shown here is derived from an EMBL/GenBank/DDBJ whole genome shotgun (WGS) entry which is preliminary data.</text>
</comment>
<organism evidence="1 2">
    <name type="scientific">Tuber magnatum</name>
    <name type="common">white Piedmont truffle</name>
    <dbReference type="NCBI Taxonomy" id="42249"/>
    <lineage>
        <taxon>Eukaryota</taxon>
        <taxon>Fungi</taxon>
        <taxon>Dikarya</taxon>
        <taxon>Ascomycota</taxon>
        <taxon>Pezizomycotina</taxon>
        <taxon>Pezizomycetes</taxon>
        <taxon>Pezizales</taxon>
        <taxon>Tuberaceae</taxon>
        <taxon>Tuber</taxon>
    </lineage>
</organism>